<evidence type="ECO:0000256" key="1">
    <source>
        <dbReference type="ARBA" id="ARBA00001933"/>
    </source>
</evidence>
<evidence type="ECO:0000256" key="2">
    <source>
        <dbReference type="ARBA" id="ARBA00012224"/>
    </source>
</evidence>
<reference evidence="7 8" key="1">
    <citation type="submission" date="2019-12" db="EMBL/GenBank/DDBJ databases">
        <title>Lactobacillus hilgardii FLUB.</title>
        <authorList>
            <person name="Gustaw K."/>
        </authorList>
    </citation>
    <scope>NUCLEOTIDE SEQUENCE [LARGE SCALE GENOMIC DNA]</scope>
    <source>
        <strain evidence="7 8">FLUB</strain>
    </source>
</reference>
<dbReference type="GeneID" id="69059472"/>
<keyword evidence="4 7" id="KW-0456">Lyase</keyword>
<protein>
    <recommendedName>
        <fullName evidence="2">cysteine-S-conjugate beta-lyase</fullName>
        <ecNumber evidence="2">4.4.1.13</ecNumber>
    </recommendedName>
</protein>
<comment type="cofactor">
    <cofactor evidence="1">
        <name>pyridoxal 5'-phosphate</name>
        <dbReference type="ChEBI" id="CHEBI:597326"/>
    </cofactor>
</comment>
<evidence type="ECO:0000313" key="7">
    <source>
        <dbReference type="EMBL" id="QHB53207.1"/>
    </source>
</evidence>
<dbReference type="SMR" id="A0A6P1E797"/>
<dbReference type="InterPro" id="IPR015421">
    <property type="entry name" value="PyrdxlP-dep_Trfase_major"/>
</dbReference>
<proteinExistence type="inferred from homology"/>
<dbReference type="InterPro" id="IPR015422">
    <property type="entry name" value="PyrdxlP-dep_Trfase_small"/>
</dbReference>
<dbReference type="InterPro" id="IPR051798">
    <property type="entry name" value="Class-II_PLP-Dep_Aminotrans"/>
</dbReference>
<dbReference type="InterPro" id="IPR004839">
    <property type="entry name" value="Aminotransferase_I/II_large"/>
</dbReference>
<keyword evidence="3" id="KW-0663">Pyridoxal phosphate</keyword>
<sequence>MYDFKSIIPRRNTDSVKWDVKPNELPMWVADMDFKAAPEIIDAMQKKVAFGIFGYEEPHADYFNAVADWYATEHHARPKTAWMLFCTGVVPSISSTVRRVSNVGDNVVVQAPVYNIFYNSIINNGRHILSSDLLYDSANHQYSINWQDLEAKLAEPLSTMMILCNPHNPVGKVWSRDELIKISRLCMKYHVTLFSDEIHGDLVCGSPEYTPIFSLPDDLIQNTIVSVSPSKTFNVAALHAATLIVPNEGLRNIVNRGINTDELGEPNLLAIPGTIAAYTKGHQWLAELKQQLTRNRDIFTNYCEQFIPQIKVIASNATYLVWIDCSTITRDSSQLEDFIRQDTGLYISAGSVYGGNGNQFLRVNIACPETTLQDGLKRLKKGIETYINQK</sequence>
<organism evidence="7 8">
    <name type="scientific">Lentilactobacillus hilgardii</name>
    <name type="common">Lactobacillus hilgardii</name>
    <dbReference type="NCBI Taxonomy" id="1588"/>
    <lineage>
        <taxon>Bacteria</taxon>
        <taxon>Bacillati</taxon>
        <taxon>Bacillota</taxon>
        <taxon>Bacilli</taxon>
        <taxon>Lactobacillales</taxon>
        <taxon>Lactobacillaceae</taxon>
        <taxon>Lentilactobacillus</taxon>
    </lineage>
</organism>
<gene>
    <name evidence="7" type="ORF">GQR93_13935</name>
</gene>
<dbReference type="Gene3D" id="3.90.1150.10">
    <property type="entry name" value="Aspartate Aminotransferase, domain 1"/>
    <property type="match status" value="1"/>
</dbReference>
<dbReference type="CDD" id="cd00609">
    <property type="entry name" value="AAT_like"/>
    <property type="match status" value="1"/>
</dbReference>
<accession>A0A6P1E797</accession>
<feature type="domain" description="Aminotransferase class I/classII large" evidence="6">
    <location>
        <begin position="35"/>
        <end position="379"/>
    </location>
</feature>
<dbReference type="InterPro" id="IPR015424">
    <property type="entry name" value="PyrdxlP-dep_Trfase"/>
</dbReference>
<evidence type="ECO:0000256" key="3">
    <source>
        <dbReference type="ARBA" id="ARBA00022898"/>
    </source>
</evidence>
<dbReference type="GO" id="GO:0047804">
    <property type="term" value="F:cysteine-S-conjugate beta-lyase activity"/>
    <property type="evidence" value="ECO:0007669"/>
    <property type="project" value="UniProtKB-EC"/>
</dbReference>
<evidence type="ECO:0000256" key="5">
    <source>
        <dbReference type="ARBA" id="ARBA00037974"/>
    </source>
</evidence>
<dbReference type="Proteomes" id="UP000465035">
    <property type="component" value="Chromosome"/>
</dbReference>
<dbReference type="Pfam" id="PF00155">
    <property type="entry name" value="Aminotran_1_2"/>
    <property type="match status" value="1"/>
</dbReference>
<dbReference type="PANTHER" id="PTHR43525:SF1">
    <property type="entry name" value="PROTEIN MALY"/>
    <property type="match status" value="1"/>
</dbReference>
<dbReference type="GO" id="GO:0030170">
    <property type="term" value="F:pyridoxal phosphate binding"/>
    <property type="evidence" value="ECO:0007669"/>
    <property type="project" value="InterPro"/>
</dbReference>
<dbReference type="Gene3D" id="3.40.640.10">
    <property type="entry name" value="Type I PLP-dependent aspartate aminotransferase-like (Major domain)"/>
    <property type="match status" value="1"/>
</dbReference>
<evidence type="ECO:0000259" key="6">
    <source>
        <dbReference type="Pfam" id="PF00155"/>
    </source>
</evidence>
<dbReference type="EC" id="4.4.1.13" evidence="2"/>
<dbReference type="AlphaFoldDB" id="A0A6P1E797"/>
<dbReference type="PANTHER" id="PTHR43525">
    <property type="entry name" value="PROTEIN MALY"/>
    <property type="match status" value="1"/>
</dbReference>
<name>A0A6P1E797_LENHI</name>
<comment type="similarity">
    <text evidence="5">Belongs to the class-II pyridoxal-phosphate-dependent aminotransferase family. MalY/PatB cystathionine beta-lyase subfamily.</text>
</comment>
<evidence type="ECO:0000256" key="4">
    <source>
        <dbReference type="ARBA" id="ARBA00023239"/>
    </source>
</evidence>
<dbReference type="SUPFAM" id="SSF53383">
    <property type="entry name" value="PLP-dependent transferases"/>
    <property type="match status" value="1"/>
</dbReference>
<evidence type="ECO:0000313" key="8">
    <source>
        <dbReference type="Proteomes" id="UP000465035"/>
    </source>
</evidence>
<dbReference type="InterPro" id="IPR027619">
    <property type="entry name" value="C-S_lyase_PatB-like"/>
</dbReference>
<dbReference type="RefSeq" id="WP_003550730.1">
    <property type="nucleotide sequence ID" value="NZ_CABKOL010000106.1"/>
</dbReference>
<dbReference type="EMBL" id="CP047121">
    <property type="protein sequence ID" value="QHB53207.1"/>
    <property type="molecule type" value="Genomic_DNA"/>
</dbReference>
<dbReference type="NCBIfam" id="TIGR04350">
    <property type="entry name" value="C_S_lyase_PatB"/>
    <property type="match status" value="1"/>
</dbReference>